<comment type="subcellular location">
    <subcellularLocation>
        <location evidence="1">Cell membrane</location>
        <topology evidence="1">Multi-pass membrane protein</topology>
    </subcellularLocation>
</comment>
<dbReference type="PANTHER" id="PTHR30572">
    <property type="entry name" value="MEMBRANE COMPONENT OF TRANSPORTER-RELATED"/>
    <property type="match status" value="1"/>
</dbReference>
<feature type="transmembrane region" description="Helical" evidence="7">
    <location>
        <begin position="674"/>
        <end position="696"/>
    </location>
</feature>
<feature type="transmembrane region" description="Helical" evidence="7">
    <location>
        <begin position="327"/>
        <end position="355"/>
    </location>
</feature>
<feature type="transmembrane region" description="Helical" evidence="7">
    <location>
        <begin position="280"/>
        <end position="302"/>
    </location>
</feature>
<dbReference type="Proteomes" id="UP000184432">
    <property type="component" value="Unassembled WGS sequence"/>
</dbReference>
<dbReference type="PANTHER" id="PTHR30572:SF4">
    <property type="entry name" value="ABC TRANSPORTER PERMEASE YTRF"/>
    <property type="match status" value="1"/>
</dbReference>
<dbReference type="Pfam" id="PF12704">
    <property type="entry name" value="MacB_PCD"/>
    <property type="match status" value="2"/>
</dbReference>
<reference evidence="11" key="1">
    <citation type="submission" date="2016-11" db="EMBL/GenBank/DDBJ databases">
        <authorList>
            <person name="Varghese N."/>
            <person name="Submissions S."/>
        </authorList>
    </citation>
    <scope>NUCLEOTIDE SEQUENCE [LARGE SCALE GENOMIC DNA]</scope>
    <source>
        <strain evidence="11">DSM 22623</strain>
    </source>
</reference>
<feature type="domain" description="MacB-like periplasmic core" evidence="9">
    <location>
        <begin position="21"/>
        <end position="204"/>
    </location>
</feature>
<evidence type="ECO:0000256" key="2">
    <source>
        <dbReference type="ARBA" id="ARBA00022475"/>
    </source>
</evidence>
<keyword evidence="5 7" id="KW-0472">Membrane</keyword>
<feature type="transmembrane region" description="Helical" evidence="7">
    <location>
        <begin position="20"/>
        <end position="41"/>
    </location>
</feature>
<protein>
    <submittedName>
        <fullName evidence="10">ABC-type transport system, involved in lipoprotein release, permease component</fullName>
    </submittedName>
</protein>
<feature type="transmembrane region" description="Helical" evidence="7">
    <location>
        <begin position="757"/>
        <end position="777"/>
    </location>
</feature>
<dbReference type="OrthoDB" id="5933722at2"/>
<organism evidence="10 11">
    <name type="scientific">Aquimarina spongiae</name>
    <dbReference type="NCBI Taxonomy" id="570521"/>
    <lineage>
        <taxon>Bacteria</taxon>
        <taxon>Pseudomonadati</taxon>
        <taxon>Bacteroidota</taxon>
        <taxon>Flavobacteriia</taxon>
        <taxon>Flavobacteriales</taxon>
        <taxon>Flavobacteriaceae</taxon>
        <taxon>Aquimarina</taxon>
    </lineage>
</organism>
<evidence type="ECO:0000313" key="10">
    <source>
        <dbReference type="EMBL" id="SHI90817.1"/>
    </source>
</evidence>
<feature type="domain" description="ABC3 transporter permease C-terminal" evidence="8">
    <location>
        <begin position="674"/>
        <end position="787"/>
    </location>
</feature>
<feature type="domain" description="ABC3 transporter permease C-terminal" evidence="8">
    <location>
        <begin position="286"/>
        <end position="401"/>
    </location>
</feature>
<sequence>MFKTHLLIAWRNLRKKRVFALINILGLALGFACGILIFLFVNHHLQFDNFHNNEDRIYRVVTEERRDDVEYESAVPPGFAKAFQSDYDFAEEVASYYYREDWQIDGADEKNSKRFREDIAFSESSFFRIFDFPLVDQLSGRTLEEPNTAYITQSFATKMFGEQNPLGQNFILENQETIEVIGILKDLPANSMISTPIFISYPSIKAYDDFIYSGSWGGINGSLRCFTLLHPNQDIAHIEQTLIELVNKHRPRSKNVHRYKLQALSDIHFDNRYDGINVSLLWIFGLVGIFLIGVACINFINISTAQAFTRSKEIGIKKVLGSNKKHLFWQFISETFIISLFGMLVGLFITLLVLPSFNSLFELDLSLQSLLDIKVAGLVLTLLTFVSLFAGSYPGILLARILPTLALKGKLTQRDAGGQFTRKILVTAQFVISILLIVGTVVIGKQINYAVNADLGFDKDAIVMLSVPEDIEHIKLEGLKERIFQLPGVENVTACLASPGAGYNNWGTSLRYNNRPEYEEFSISAKMADDDYISTFDLQLVAGRNFRMSDSITEVVVNEKLAQKLGLGSPEELIGKQLELNGGFIKATVSGVIANFHDQNFHLDISPVFIAPQTNAFHEIAVKINDQNVKSTLNEIEQKWRQVFPKFIYEFSFLDERVQDQYEEEQRLLSLSKLFSGLAIFISCLGLYGLISFFVAQRTKEVGIRKVLGSGVSGILILFAKDFCKLILIAGAIATPIAWFFMKRWLENYTYHTEISWWVFVMSISGLLLITLITISYQTIKAATANPTKSLRSE</sequence>
<dbReference type="InterPro" id="IPR003838">
    <property type="entry name" value="ABC3_permease_C"/>
</dbReference>
<feature type="transmembrane region" description="Helical" evidence="7">
    <location>
        <begin position="723"/>
        <end position="742"/>
    </location>
</feature>
<dbReference type="PROSITE" id="PS51257">
    <property type="entry name" value="PROKAR_LIPOPROTEIN"/>
    <property type="match status" value="1"/>
</dbReference>
<dbReference type="RefSeq" id="WP_073315846.1">
    <property type="nucleotide sequence ID" value="NZ_FQYP01000004.1"/>
</dbReference>
<keyword evidence="4 7" id="KW-1133">Transmembrane helix</keyword>
<dbReference type="InterPro" id="IPR050250">
    <property type="entry name" value="Macrolide_Exporter_MacB"/>
</dbReference>
<keyword evidence="2" id="KW-1003">Cell membrane</keyword>
<name>A0A1M6EZE5_9FLAO</name>
<keyword evidence="3 7" id="KW-0812">Transmembrane</keyword>
<evidence type="ECO:0000313" key="11">
    <source>
        <dbReference type="Proteomes" id="UP000184432"/>
    </source>
</evidence>
<dbReference type="AlphaFoldDB" id="A0A1M6EZE5"/>
<dbReference type="EMBL" id="FQYP01000004">
    <property type="protein sequence ID" value="SHI90817.1"/>
    <property type="molecule type" value="Genomic_DNA"/>
</dbReference>
<accession>A0A1M6EZE5</accession>
<evidence type="ECO:0000259" key="9">
    <source>
        <dbReference type="Pfam" id="PF12704"/>
    </source>
</evidence>
<dbReference type="Pfam" id="PF02687">
    <property type="entry name" value="FtsX"/>
    <property type="match status" value="2"/>
</dbReference>
<feature type="transmembrane region" description="Helical" evidence="7">
    <location>
        <begin position="375"/>
        <end position="403"/>
    </location>
</feature>
<dbReference type="GO" id="GO:0005886">
    <property type="term" value="C:plasma membrane"/>
    <property type="evidence" value="ECO:0007669"/>
    <property type="project" value="UniProtKB-SubCell"/>
</dbReference>
<evidence type="ECO:0000256" key="7">
    <source>
        <dbReference type="SAM" id="Phobius"/>
    </source>
</evidence>
<evidence type="ECO:0000259" key="8">
    <source>
        <dbReference type="Pfam" id="PF02687"/>
    </source>
</evidence>
<keyword evidence="10" id="KW-0449">Lipoprotein</keyword>
<gene>
    <name evidence="10" type="ORF">SAMN04488508_1049</name>
</gene>
<proteinExistence type="inferred from homology"/>
<dbReference type="STRING" id="570521.SAMN04488508_1049"/>
<comment type="similarity">
    <text evidence="6">Belongs to the ABC-4 integral membrane protein family.</text>
</comment>
<evidence type="ECO:0000256" key="5">
    <source>
        <dbReference type="ARBA" id="ARBA00023136"/>
    </source>
</evidence>
<feature type="domain" description="MacB-like periplasmic core" evidence="9">
    <location>
        <begin position="431"/>
        <end position="638"/>
    </location>
</feature>
<dbReference type="GO" id="GO:0022857">
    <property type="term" value="F:transmembrane transporter activity"/>
    <property type="evidence" value="ECO:0007669"/>
    <property type="project" value="TreeGrafter"/>
</dbReference>
<evidence type="ECO:0000256" key="4">
    <source>
        <dbReference type="ARBA" id="ARBA00022989"/>
    </source>
</evidence>
<keyword evidence="11" id="KW-1185">Reference proteome</keyword>
<feature type="transmembrane region" description="Helical" evidence="7">
    <location>
        <begin position="424"/>
        <end position="444"/>
    </location>
</feature>
<dbReference type="InterPro" id="IPR025857">
    <property type="entry name" value="MacB_PCD"/>
</dbReference>
<evidence type="ECO:0000256" key="6">
    <source>
        <dbReference type="ARBA" id="ARBA00038076"/>
    </source>
</evidence>
<evidence type="ECO:0000256" key="3">
    <source>
        <dbReference type="ARBA" id="ARBA00022692"/>
    </source>
</evidence>
<evidence type="ECO:0000256" key="1">
    <source>
        <dbReference type="ARBA" id="ARBA00004651"/>
    </source>
</evidence>